<dbReference type="InterPro" id="IPR015424">
    <property type="entry name" value="PyrdxlP-dep_Trfase"/>
</dbReference>
<dbReference type="OrthoDB" id="9812626at2"/>
<reference evidence="3 4" key="1">
    <citation type="submission" date="2019-07" db="EMBL/GenBank/DDBJ databases">
        <title>The pathways for chlorine oxyanion respiration interact through the shared metabolite chlorate.</title>
        <authorList>
            <person name="Barnum T.P."/>
            <person name="Cheng Y."/>
            <person name="Hill K.A."/>
            <person name="Lucas L.N."/>
            <person name="Carlson H.K."/>
            <person name="Coates J.D."/>
        </authorList>
    </citation>
    <scope>NUCLEOTIDE SEQUENCE [LARGE SCALE GENOMIC DNA]</scope>
    <source>
        <strain evidence="3 4">BK-1</strain>
    </source>
</reference>
<dbReference type="SUPFAM" id="SSF53383">
    <property type="entry name" value="PLP-dependent transferases"/>
    <property type="match status" value="1"/>
</dbReference>
<dbReference type="EMBL" id="VMNH01000024">
    <property type="protein sequence ID" value="TVO70474.1"/>
    <property type="molecule type" value="Genomic_DNA"/>
</dbReference>
<feature type="domain" description="Aminotransferase class V" evidence="2">
    <location>
        <begin position="13"/>
        <end position="342"/>
    </location>
</feature>
<comment type="caution">
    <text evidence="3">The sequence shown here is derived from an EMBL/GenBank/DDBJ whole genome shotgun (WGS) entry which is preliminary data.</text>
</comment>
<proteinExistence type="predicted"/>
<dbReference type="Gene3D" id="3.40.640.10">
    <property type="entry name" value="Type I PLP-dependent aspartate aminotransferase-like (Major domain)"/>
    <property type="match status" value="1"/>
</dbReference>
<dbReference type="PANTHER" id="PTHR43586:SF15">
    <property type="entry name" value="BLR3095 PROTEIN"/>
    <property type="match status" value="1"/>
</dbReference>
<keyword evidence="1" id="KW-0663">Pyridoxal phosphate</keyword>
<dbReference type="Gene3D" id="3.90.1150.10">
    <property type="entry name" value="Aspartate Aminotransferase, domain 1"/>
    <property type="match status" value="1"/>
</dbReference>
<dbReference type="Proteomes" id="UP000316649">
    <property type="component" value="Unassembled WGS sequence"/>
</dbReference>
<keyword evidence="3" id="KW-0032">Aminotransferase</keyword>
<evidence type="ECO:0000313" key="3">
    <source>
        <dbReference type="EMBL" id="TVO70474.1"/>
    </source>
</evidence>
<evidence type="ECO:0000313" key="4">
    <source>
        <dbReference type="Proteomes" id="UP000316649"/>
    </source>
</evidence>
<keyword evidence="3" id="KW-0808">Transferase</keyword>
<keyword evidence="4" id="KW-1185">Reference proteome</keyword>
<dbReference type="RefSeq" id="WP_144360189.1">
    <property type="nucleotide sequence ID" value="NZ_VMNH01000024.1"/>
</dbReference>
<dbReference type="GO" id="GO:0008483">
    <property type="term" value="F:transaminase activity"/>
    <property type="evidence" value="ECO:0007669"/>
    <property type="project" value="UniProtKB-KW"/>
</dbReference>
<dbReference type="InterPro" id="IPR015422">
    <property type="entry name" value="PyrdxlP-dep_Trfase_small"/>
</dbReference>
<dbReference type="PANTHER" id="PTHR43586">
    <property type="entry name" value="CYSTEINE DESULFURASE"/>
    <property type="match status" value="1"/>
</dbReference>
<evidence type="ECO:0000256" key="1">
    <source>
        <dbReference type="ARBA" id="ARBA00022898"/>
    </source>
</evidence>
<dbReference type="AlphaFoldDB" id="A0A557RZA1"/>
<sequence length="375" mass="42105">MYSKEFSLNDNLIYLNHAAVAPWPARTALAVSQFAQENASQGATHYLKWLKIEEALRTHLSWLINAPSVDDIALQKSTSEALSTIAFGLDWSAGDNVVIYQQEFPSNRLVWQMLEPYGVECRLFDLDSAENPEEALLKQCDEHTRLISVSSVQYASGLRTDLLRIGEFCRQNRILLCVDAIQSLGAFEFDVQSIGADFVVADGHKWMLGPEGIALLYVNPELRNNMKLHQFGWHMVEPVGDYDSMETTPAKTARRFECGSPNMLGIHALYSSLSLIKEVGLEQISSAILHNSMYLNELILSHPQLKLISSTDKERVSGIVTFQVKGGDHQRIYKELMSRGVICAPRGGGIRFSPHFYISRDELARAMQIVDEIII</sequence>
<dbReference type="Pfam" id="PF00266">
    <property type="entry name" value="Aminotran_5"/>
    <property type="match status" value="1"/>
</dbReference>
<accession>A0A557RZA1</accession>
<gene>
    <name evidence="3" type="ORF">FHP88_16440</name>
</gene>
<name>A0A557RZA1_9GAMM</name>
<dbReference type="InterPro" id="IPR000192">
    <property type="entry name" value="Aminotrans_V_dom"/>
</dbReference>
<dbReference type="InterPro" id="IPR015421">
    <property type="entry name" value="PyrdxlP-dep_Trfase_major"/>
</dbReference>
<protein>
    <submittedName>
        <fullName evidence="3">Aminotransferase class V-fold PLP-dependent enzyme</fullName>
    </submittedName>
</protein>
<evidence type="ECO:0000259" key="2">
    <source>
        <dbReference type="Pfam" id="PF00266"/>
    </source>
</evidence>
<organism evidence="3 4">
    <name type="scientific">Sedimenticola selenatireducens</name>
    <dbReference type="NCBI Taxonomy" id="191960"/>
    <lineage>
        <taxon>Bacteria</taxon>
        <taxon>Pseudomonadati</taxon>
        <taxon>Pseudomonadota</taxon>
        <taxon>Gammaproteobacteria</taxon>
        <taxon>Chromatiales</taxon>
        <taxon>Sedimenticolaceae</taxon>
        <taxon>Sedimenticola</taxon>
    </lineage>
</organism>